<evidence type="ECO:0000259" key="1">
    <source>
        <dbReference type="PROSITE" id="PS51192"/>
    </source>
</evidence>
<dbReference type="OrthoDB" id="5165890at2"/>
<dbReference type="InterPro" id="IPR014001">
    <property type="entry name" value="Helicase_ATP-bd"/>
</dbReference>
<dbReference type="Gene3D" id="3.40.50.300">
    <property type="entry name" value="P-loop containing nucleotide triphosphate hydrolases"/>
    <property type="match status" value="2"/>
</dbReference>
<reference evidence="2 3" key="1">
    <citation type="submission" date="2016-07" db="EMBL/GenBank/DDBJ databases">
        <title>Whole-genome of two Shewanella species isolated from a digestive organ of sea cucumber Apostichopus japonicus Selenka 1867.</title>
        <authorList>
            <person name="Hong H.-H."/>
            <person name="Choi H."/>
            <person name="Cheon S."/>
            <person name="Oh J.-S."/>
            <person name="Lee H.-G."/>
            <person name="Park C."/>
        </authorList>
    </citation>
    <scope>NUCLEOTIDE SEQUENCE [LARGE SCALE GENOMIC DNA]</scope>
    <source>
        <strain evidence="2 3">CSB03KR</strain>
    </source>
</reference>
<evidence type="ECO:0000313" key="2">
    <source>
        <dbReference type="EMBL" id="OEG75640.1"/>
    </source>
</evidence>
<feature type="domain" description="Helicase ATP-binding" evidence="1">
    <location>
        <begin position="16"/>
        <end position="173"/>
    </location>
</feature>
<name>A0A1E5IYL3_SHECO</name>
<accession>A0A1E5IYL3</accession>
<dbReference type="Proteomes" id="UP000095230">
    <property type="component" value="Unassembled WGS sequence"/>
</dbReference>
<dbReference type="PANTHER" id="PTHR47396">
    <property type="entry name" value="TYPE I RESTRICTION ENZYME ECOKI R PROTEIN"/>
    <property type="match status" value="1"/>
</dbReference>
<dbReference type="PANTHER" id="PTHR47396:SF1">
    <property type="entry name" value="ATP-DEPENDENT HELICASE IRC3-RELATED"/>
    <property type="match status" value="1"/>
</dbReference>
<dbReference type="SMART" id="SM00487">
    <property type="entry name" value="DEXDc"/>
    <property type="match status" value="1"/>
</dbReference>
<proteinExistence type="predicted"/>
<organism evidence="2 3">
    <name type="scientific">Shewanella colwelliana</name>
    <name type="common">Alteromonas colwelliana</name>
    <dbReference type="NCBI Taxonomy" id="23"/>
    <lineage>
        <taxon>Bacteria</taxon>
        <taxon>Pseudomonadati</taxon>
        <taxon>Pseudomonadota</taxon>
        <taxon>Gammaproteobacteria</taxon>
        <taxon>Alteromonadales</taxon>
        <taxon>Shewanellaceae</taxon>
        <taxon>Shewanella</taxon>
    </lineage>
</organism>
<comment type="caution">
    <text evidence="2">The sequence shown here is derived from an EMBL/GenBank/DDBJ whole genome shotgun (WGS) entry which is preliminary data.</text>
</comment>
<dbReference type="PROSITE" id="PS51192">
    <property type="entry name" value="HELICASE_ATP_BIND_1"/>
    <property type="match status" value="1"/>
</dbReference>
<dbReference type="GO" id="GO:0016787">
    <property type="term" value="F:hydrolase activity"/>
    <property type="evidence" value="ECO:0007669"/>
    <property type="project" value="InterPro"/>
</dbReference>
<dbReference type="GO" id="GO:0003677">
    <property type="term" value="F:DNA binding"/>
    <property type="evidence" value="ECO:0007669"/>
    <property type="project" value="InterPro"/>
</dbReference>
<dbReference type="SUPFAM" id="SSF52540">
    <property type="entry name" value="P-loop containing nucleoside triphosphate hydrolases"/>
    <property type="match status" value="2"/>
</dbReference>
<dbReference type="InterPro" id="IPR027417">
    <property type="entry name" value="P-loop_NTPase"/>
</dbReference>
<gene>
    <name evidence="2" type="ORF">BEL05_17610</name>
</gene>
<evidence type="ECO:0000313" key="3">
    <source>
        <dbReference type="Proteomes" id="UP000095230"/>
    </source>
</evidence>
<dbReference type="Pfam" id="PF04851">
    <property type="entry name" value="ResIII"/>
    <property type="match status" value="1"/>
</dbReference>
<dbReference type="STRING" id="23.BEL05_17610"/>
<dbReference type="AlphaFoldDB" id="A0A1E5IYL3"/>
<dbReference type="InterPro" id="IPR050742">
    <property type="entry name" value="Helicase_Restrict-Modif_Enz"/>
</dbReference>
<protein>
    <submittedName>
        <fullName evidence="2">Diguanylate cyclase</fullName>
    </submittedName>
</protein>
<dbReference type="EMBL" id="MCBT01000003">
    <property type="protein sequence ID" value="OEG75640.1"/>
    <property type="molecule type" value="Genomic_DNA"/>
</dbReference>
<dbReference type="InterPro" id="IPR006935">
    <property type="entry name" value="Helicase/UvrB_N"/>
</dbReference>
<dbReference type="GO" id="GO:0005829">
    <property type="term" value="C:cytosol"/>
    <property type="evidence" value="ECO:0007669"/>
    <property type="project" value="TreeGrafter"/>
</dbReference>
<sequence>MQLRKWQSECVNRALEHFDSNLRHFLCLATPGAGKTIMAAEVAAELFKQDLIDFVLCFSPSVNISQGIQKTFSHRLECRFDGVIGSVGCSYTYQGMLSFKEDFWQLLKRNRVLVVFDEIHHCSGSNLEDANAWGEEILLNIQEQAQYTLALTGTPWRSDQAPITLSRYTDPDNMIQCDYIYGLKEAVADGVCRVPQIVLIDNDNISVTDEENEVKTYSCLHDLFEGSSISYQAVINDHEAIRHTLALATNKLKVIKQNNPYAAGLIVASSTKHAAYMFNMLKTEFSETAQIVTYKEDDPSFKINEFKNSTTNWIVSVGMISEGTDIPRLQVCCHLSRVKTELYFRQVLGRILRTDDSANPQAWLYTFAEPKLVEFANRIAEEIPDRPLIFRRPINVSLSEVLSIEKNEVMEDHNVSRSVRKLDLGCNYLQNPIKSNSLNTMPSNHIINFVSQSFELLGGFREKVISTFDSPF</sequence>
<dbReference type="RefSeq" id="WP_069670055.1">
    <property type="nucleotide sequence ID" value="NZ_MCBT01000003.1"/>
</dbReference>
<dbReference type="GO" id="GO:0005524">
    <property type="term" value="F:ATP binding"/>
    <property type="evidence" value="ECO:0007669"/>
    <property type="project" value="InterPro"/>
</dbReference>